<dbReference type="EMBL" id="BMHB01000001">
    <property type="protein sequence ID" value="GGI11995.1"/>
    <property type="molecule type" value="Genomic_DNA"/>
</dbReference>
<gene>
    <name evidence="3" type="ORF">GCM10007380_10640</name>
</gene>
<dbReference type="Proteomes" id="UP000626244">
    <property type="component" value="Unassembled WGS sequence"/>
</dbReference>
<evidence type="ECO:0000313" key="3">
    <source>
        <dbReference type="EMBL" id="GGI11995.1"/>
    </source>
</evidence>
<dbReference type="AlphaFoldDB" id="A0A8J3ADU3"/>
<feature type="transmembrane region" description="Helical" evidence="1">
    <location>
        <begin position="12"/>
        <end position="29"/>
    </location>
</feature>
<evidence type="ECO:0000259" key="2">
    <source>
        <dbReference type="Pfam" id="PF04024"/>
    </source>
</evidence>
<dbReference type="InterPro" id="IPR007168">
    <property type="entry name" value="Phageshock_PspC_N"/>
</dbReference>
<feature type="transmembrane region" description="Helical" evidence="1">
    <location>
        <begin position="74"/>
        <end position="91"/>
    </location>
</feature>
<feature type="transmembrane region" description="Helical" evidence="1">
    <location>
        <begin position="35"/>
        <end position="53"/>
    </location>
</feature>
<evidence type="ECO:0000256" key="1">
    <source>
        <dbReference type="SAM" id="Phobius"/>
    </source>
</evidence>
<dbReference type="RefSeq" id="WP_087999281.1">
    <property type="nucleotide sequence ID" value="NZ_BMHB01000001.1"/>
</dbReference>
<keyword evidence="4" id="KW-1185">Reference proteome</keyword>
<dbReference type="OrthoDB" id="9815286at2"/>
<feature type="domain" description="Phage shock protein PspC N-terminal" evidence="2">
    <location>
        <begin position="5"/>
        <end position="54"/>
    </location>
</feature>
<reference evidence="4" key="1">
    <citation type="journal article" date="2019" name="Int. J. Syst. Evol. Microbiol.">
        <title>The Global Catalogue of Microorganisms (GCM) 10K type strain sequencing project: providing services to taxonomists for standard genome sequencing and annotation.</title>
        <authorList>
            <consortium name="The Broad Institute Genomics Platform"/>
            <consortium name="The Broad Institute Genome Sequencing Center for Infectious Disease"/>
            <person name="Wu L."/>
            <person name="Ma J."/>
        </authorList>
    </citation>
    <scope>NUCLEOTIDE SEQUENCE [LARGE SCALE GENOMIC DNA]</scope>
    <source>
        <strain evidence="4">CGMCC 1.14993</strain>
    </source>
</reference>
<evidence type="ECO:0000313" key="4">
    <source>
        <dbReference type="Proteomes" id="UP000626244"/>
    </source>
</evidence>
<keyword evidence="1" id="KW-0812">Transmembrane</keyword>
<organism evidence="3 4">
    <name type="scientific">Gottfriedia solisilvae</name>
    <dbReference type="NCBI Taxonomy" id="1516104"/>
    <lineage>
        <taxon>Bacteria</taxon>
        <taxon>Bacillati</taxon>
        <taxon>Bacillota</taxon>
        <taxon>Bacilli</taxon>
        <taxon>Bacillales</taxon>
        <taxon>Bacillaceae</taxon>
        <taxon>Gottfriedia</taxon>
    </lineage>
</organism>
<keyword evidence="1" id="KW-0472">Membrane</keyword>
<name>A0A8J3ADU3_9BACI</name>
<accession>A0A8J3ADU3</accession>
<keyword evidence="1" id="KW-1133">Transmembrane helix</keyword>
<protein>
    <recommendedName>
        <fullName evidence="2">Phage shock protein PspC N-terminal domain-containing protein</fullName>
    </recommendedName>
</protein>
<sequence>MNRNRLMKSNTDYIFLGVCGGIAEGLLIPSFIVRLVFIFLPVSIVLYLILGALMGKDESLYGNFRYKKNNTFKTVILALVLSAIVVIFFNSL</sequence>
<proteinExistence type="predicted"/>
<comment type="caution">
    <text evidence="3">The sequence shown here is derived from an EMBL/GenBank/DDBJ whole genome shotgun (WGS) entry which is preliminary data.</text>
</comment>
<dbReference type="Pfam" id="PF04024">
    <property type="entry name" value="PspC"/>
    <property type="match status" value="1"/>
</dbReference>